<gene>
    <name evidence="3" type="ORF">AXK12_02485</name>
</gene>
<dbReference type="InterPro" id="IPR029063">
    <property type="entry name" value="SAM-dependent_MTases_sf"/>
</dbReference>
<sequence length="345" mass="38225">MERFLSAAETQRDRDQAPSALRFDHFMRLALYDAELGYYAQPKRPRVGRHPGTDFYTATSVGQNAANANAASLFGELVAQSCLTLMGEAFCARATFVEIGAERGHGILENLAHPFAASRTLSLGQPLELSRADDAPLIVFSNELFDAQPCRRFVWHQRCNAQNAPAPGWREVYVRAENGALTEVEYPLGRVPKFLPKTAPDGYRIDAALDAKALLDQIAGQAWHGLFLAFDYGKTWAELAEAMPQGSARAYTGHRQTNDLLAQPGQQDLTCHICWDWLQDSLAENSFRDIALDTQEAFFVKHSGAFIAQQIAAEAQNLSPKKQALLQLLHPSHLGQKFQVLSAKR</sequence>
<dbReference type="PANTHER" id="PTHR12049:SF7">
    <property type="entry name" value="PROTEIN ARGININE METHYLTRANSFERASE NDUFAF7, MITOCHONDRIAL"/>
    <property type="match status" value="1"/>
</dbReference>
<accession>A0A139SR57</accession>
<organism evidence="3 4">
    <name type="scientific">Cephaloticoccus capnophilus</name>
    <dbReference type="NCBI Taxonomy" id="1548208"/>
    <lineage>
        <taxon>Bacteria</taxon>
        <taxon>Pseudomonadati</taxon>
        <taxon>Verrucomicrobiota</taxon>
        <taxon>Opitutia</taxon>
        <taxon>Opitutales</taxon>
        <taxon>Opitutaceae</taxon>
        <taxon>Cephaloticoccus</taxon>
    </lineage>
</organism>
<dbReference type="PANTHER" id="PTHR12049">
    <property type="entry name" value="PROTEIN ARGININE METHYLTRANSFERASE NDUFAF7, MITOCHONDRIAL"/>
    <property type="match status" value="1"/>
</dbReference>
<comment type="caution">
    <text evidence="3">The sequence shown here is derived from an EMBL/GenBank/DDBJ whole genome shotgun (WGS) entry which is preliminary data.</text>
</comment>
<dbReference type="Proteomes" id="UP000071392">
    <property type="component" value="Unassembled WGS sequence"/>
</dbReference>
<dbReference type="AlphaFoldDB" id="A0A139SR57"/>
<dbReference type="InterPro" id="IPR038375">
    <property type="entry name" value="NDUFAF7_sf"/>
</dbReference>
<dbReference type="SUPFAM" id="SSF53335">
    <property type="entry name" value="S-adenosyl-L-methionine-dependent methyltransferases"/>
    <property type="match status" value="1"/>
</dbReference>
<evidence type="ECO:0000256" key="2">
    <source>
        <dbReference type="ARBA" id="ARBA00022679"/>
    </source>
</evidence>
<evidence type="ECO:0000256" key="1">
    <source>
        <dbReference type="ARBA" id="ARBA00022603"/>
    </source>
</evidence>
<keyword evidence="2" id="KW-0808">Transferase</keyword>
<dbReference type="GO" id="GO:0035243">
    <property type="term" value="F:protein-arginine omega-N symmetric methyltransferase activity"/>
    <property type="evidence" value="ECO:0007669"/>
    <property type="project" value="TreeGrafter"/>
</dbReference>
<dbReference type="GO" id="GO:0032259">
    <property type="term" value="P:methylation"/>
    <property type="evidence" value="ECO:0007669"/>
    <property type="project" value="UniProtKB-KW"/>
</dbReference>
<proteinExistence type="predicted"/>
<dbReference type="Pfam" id="PF02636">
    <property type="entry name" value="Methyltransf_28"/>
    <property type="match status" value="1"/>
</dbReference>
<reference evidence="3 4" key="1">
    <citation type="submission" date="2016-02" db="EMBL/GenBank/DDBJ databases">
        <authorList>
            <person name="Wen L."/>
            <person name="He K."/>
            <person name="Yang H."/>
        </authorList>
    </citation>
    <scope>NUCLEOTIDE SEQUENCE [LARGE SCALE GENOMIC DNA]</scope>
    <source>
        <strain evidence="3 4">CV41</strain>
    </source>
</reference>
<evidence type="ECO:0000313" key="3">
    <source>
        <dbReference type="EMBL" id="KXU37038.1"/>
    </source>
</evidence>
<keyword evidence="1" id="KW-0489">Methyltransferase</keyword>
<keyword evidence="4" id="KW-1185">Reference proteome</keyword>
<dbReference type="InterPro" id="IPR003788">
    <property type="entry name" value="NDUFAF7"/>
</dbReference>
<dbReference type="EMBL" id="LSZP01000016">
    <property type="protein sequence ID" value="KXU37038.1"/>
    <property type="molecule type" value="Genomic_DNA"/>
</dbReference>
<dbReference type="STRING" id="1548208.AXK12_02485"/>
<evidence type="ECO:0008006" key="5">
    <source>
        <dbReference type="Google" id="ProtNLM"/>
    </source>
</evidence>
<dbReference type="Gene3D" id="3.40.50.12710">
    <property type="match status" value="2"/>
</dbReference>
<evidence type="ECO:0000313" key="4">
    <source>
        <dbReference type="Proteomes" id="UP000071392"/>
    </source>
</evidence>
<protein>
    <recommendedName>
        <fullName evidence="5">SAM-dependent methyltransferase</fullName>
    </recommendedName>
</protein>
<name>A0A139SR57_9BACT</name>